<evidence type="ECO:0000313" key="2">
    <source>
        <dbReference type="Proteomes" id="UP000006163"/>
    </source>
</evidence>
<reference evidence="1 2" key="1">
    <citation type="journal article" date="2012" name="J. Bacteriol.">
        <title>Whole-Genome Sequences of Borrelia bissettii, Borrelia valaisiana, and Borrelia spielmanii.</title>
        <authorList>
            <person name="Schutzer S.E."/>
            <person name="Fraser-Liggett C.M."/>
            <person name="Qiu W.G."/>
            <person name="Kraiczy P."/>
            <person name="Mongodin E.F."/>
            <person name="Dunn J.J."/>
            <person name="Luft B.J."/>
            <person name="Casjens S.R."/>
        </authorList>
    </citation>
    <scope>NUCLEOTIDE SEQUENCE [LARGE SCALE GENOMIC DNA]</scope>
    <source>
        <strain evidence="1 2">VS116</strain>
        <plasmid evidence="1">VS116_lp28-3</plasmid>
    </source>
</reference>
<protein>
    <submittedName>
        <fullName evidence="1">Uncharacterized protein</fullName>
    </submittedName>
</protein>
<geneLocation type="plasmid" evidence="1 2">
    <name>VS116_lp28-3</name>
</geneLocation>
<organism evidence="1 2">
    <name type="scientific">Borreliella valaisiana VS116</name>
    <dbReference type="NCBI Taxonomy" id="445987"/>
    <lineage>
        <taxon>Bacteria</taxon>
        <taxon>Pseudomonadati</taxon>
        <taxon>Spirochaetota</taxon>
        <taxon>Spirochaetia</taxon>
        <taxon>Spirochaetales</taxon>
        <taxon>Borreliaceae</taxon>
        <taxon>Borreliella</taxon>
    </lineage>
</organism>
<sequence length="53" mass="6481">MENAVEPTKRGKFKVECQNKERFIKIEKENDKEIYHTKIMVKFINSEFIKNEF</sequence>
<evidence type="ECO:0000313" key="1">
    <source>
        <dbReference type="EMBL" id="ACN53018.1"/>
    </source>
</evidence>
<dbReference type="EMBL" id="CP001440">
    <property type="protein sequence ID" value="ACN53018.1"/>
    <property type="molecule type" value="Genomic_DNA"/>
</dbReference>
<name>C0R9B7_BORVA</name>
<accession>C0R9B7</accession>
<dbReference type="Proteomes" id="UP000006163">
    <property type="component" value="Plasmid VS116_lp28-3"/>
</dbReference>
<gene>
    <name evidence="1" type="ORF">BVAVS116_H0060</name>
</gene>
<dbReference type="HOGENOM" id="CLU_213691_0_0_12"/>
<dbReference type="RefSeq" id="WP_015899272.1">
    <property type="nucleotide sequence ID" value="NC_012185.1"/>
</dbReference>
<keyword evidence="1" id="KW-0614">Plasmid</keyword>
<keyword evidence="2" id="KW-1185">Reference proteome</keyword>
<dbReference type="GeneID" id="96991192"/>
<dbReference type="AlphaFoldDB" id="C0R9B7"/>
<proteinExistence type="predicted"/>